<dbReference type="AlphaFoldDB" id="Q0AQT0"/>
<evidence type="ECO:0000313" key="2">
    <source>
        <dbReference type="Proteomes" id="UP000001964"/>
    </source>
</evidence>
<keyword evidence="2" id="KW-1185">Reference proteome</keyword>
<organism evidence="1 2">
    <name type="scientific">Maricaulis maris (strain MCS10)</name>
    <name type="common">Caulobacter maris</name>
    <dbReference type="NCBI Taxonomy" id="394221"/>
    <lineage>
        <taxon>Bacteria</taxon>
        <taxon>Pseudomonadati</taxon>
        <taxon>Pseudomonadota</taxon>
        <taxon>Alphaproteobacteria</taxon>
        <taxon>Maricaulales</taxon>
        <taxon>Maricaulaceae</taxon>
        <taxon>Maricaulis</taxon>
    </lineage>
</organism>
<dbReference type="STRING" id="394221.Mmar10_1064"/>
<dbReference type="EMBL" id="CP000449">
    <property type="protein sequence ID" value="ABI65357.1"/>
    <property type="molecule type" value="Genomic_DNA"/>
</dbReference>
<reference evidence="1 2" key="1">
    <citation type="submission" date="2006-08" db="EMBL/GenBank/DDBJ databases">
        <title>Complete sequence of Maricaulis maris MCS10.</title>
        <authorList>
            <consortium name="US DOE Joint Genome Institute"/>
            <person name="Copeland A."/>
            <person name="Lucas S."/>
            <person name="Lapidus A."/>
            <person name="Barry K."/>
            <person name="Detter J.C."/>
            <person name="Glavina del Rio T."/>
            <person name="Hammon N."/>
            <person name="Israni S."/>
            <person name="Dalin E."/>
            <person name="Tice H."/>
            <person name="Pitluck S."/>
            <person name="Saunders E."/>
            <person name="Brettin T."/>
            <person name="Bruce D."/>
            <person name="Han C."/>
            <person name="Tapia R."/>
            <person name="Gilna P."/>
            <person name="Schmutz J."/>
            <person name="Larimer F."/>
            <person name="Land M."/>
            <person name="Hauser L."/>
            <person name="Kyrpides N."/>
            <person name="Mikhailova N."/>
            <person name="Viollier P."/>
            <person name="Stephens C."/>
            <person name="Richardson P."/>
        </authorList>
    </citation>
    <scope>NUCLEOTIDE SEQUENCE [LARGE SCALE GENOMIC DNA]</scope>
    <source>
        <strain evidence="1 2">MCS10</strain>
    </source>
</reference>
<dbReference type="OrthoDB" id="9813967at2"/>
<dbReference type="Gene3D" id="2.40.420.20">
    <property type="match status" value="1"/>
</dbReference>
<dbReference type="RefSeq" id="WP_011643004.1">
    <property type="nucleotide sequence ID" value="NC_008347.1"/>
</dbReference>
<proteinExistence type="predicted"/>
<accession>Q0AQT0</accession>
<sequence length="110" mass="11695" precursor="true">MFDLAPGQSVAAGQIARLTVRTPIGTDGFWVPTAALAEGRRGLWSVYVLAPADSGTFQLEPRVVETVRVEAERIYVRGAVADGELLLASGLQRITPGQIVVPAVPEVQAR</sequence>
<dbReference type="HOGENOM" id="CLU_2180876_0_0_5"/>
<dbReference type="KEGG" id="mmr:Mmar10_1064"/>
<gene>
    <name evidence="1" type="ordered locus">Mmar10_1064</name>
</gene>
<evidence type="ECO:0000313" key="1">
    <source>
        <dbReference type="EMBL" id="ABI65357.1"/>
    </source>
</evidence>
<dbReference type="eggNOG" id="COG0845">
    <property type="taxonomic scope" value="Bacteria"/>
</dbReference>
<protein>
    <recommendedName>
        <fullName evidence="3">RND family efflux transporter MFP subunit</fullName>
    </recommendedName>
</protein>
<evidence type="ECO:0008006" key="3">
    <source>
        <dbReference type="Google" id="ProtNLM"/>
    </source>
</evidence>
<dbReference type="Proteomes" id="UP000001964">
    <property type="component" value="Chromosome"/>
</dbReference>
<name>Q0AQT0_MARMM</name>